<dbReference type="Proteomes" id="UP000220629">
    <property type="component" value="Unassembled WGS sequence"/>
</dbReference>
<comment type="caution">
    <text evidence="2">The sequence shown here is derived from an EMBL/GenBank/DDBJ whole genome shotgun (WGS) entry which is preliminary data.</text>
</comment>
<name>A0A2A7SAB8_BURGA</name>
<reference evidence="3" key="1">
    <citation type="submission" date="2017-09" db="EMBL/GenBank/DDBJ databases">
        <title>FDA dAtabase for Regulatory Grade micrObial Sequences (FDA-ARGOS): Supporting development and validation of Infectious Disease Dx tests.</title>
        <authorList>
            <person name="Minogue T."/>
            <person name="Wolcott M."/>
            <person name="Wasieloski L."/>
            <person name="Aguilar W."/>
            <person name="Moore D."/>
            <person name="Tallon L."/>
            <person name="Sadzewicz L."/>
            <person name="Ott S."/>
            <person name="Zhao X."/>
            <person name="Nagaraj S."/>
            <person name="Vavikolanu K."/>
            <person name="Aluvathingal J."/>
            <person name="Nadendla S."/>
            <person name="Sichtig H."/>
        </authorList>
    </citation>
    <scope>NUCLEOTIDE SEQUENCE [LARGE SCALE GENOMIC DNA]</scope>
    <source>
        <strain evidence="3">FDAARGOS_390</strain>
    </source>
</reference>
<feature type="domain" description="Tox-REase-5" evidence="1">
    <location>
        <begin position="85"/>
        <end position="175"/>
    </location>
</feature>
<dbReference type="InterPro" id="IPR028904">
    <property type="entry name" value="Tox-REase-5_dom"/>
</dbReference>
<gene>
    <name evidence="2" type="ORF">CRM94_17405</name>
</gene>
<evidence type="ECO:0000313" key="3">
    <source>
        <dbReference type="Proteomes" id="UP000220629"/>
    </source>
</evidence>
<dbReference type="AlphaFoldDB" id="A0A2A7SAB8"/>
<sequence>MAGFLVPAIEGAVVELGPVLARAGTALLGGAAVAGTASLPGDTKEDASKATPAVRAVPRTGESCKKCPPEAGFARRANHSMTARSREYQGRVTGRPYSVEEGWSEEWEWVAEFDGFVPGQCLLQEAKAGYDQFLDEAGQPVKWFQGFRTMTDQINVQARLVRGNPPAQLMWYFETPRARAYMLPVLNRYGIASVFQP</sequence>
<accession>A0A2A7SAB8</accession>
<dbReference type="Pfam" id="PF15648">
    <property type="entry name" value="Tox-REase-5"/>
    <property type="match status" value="1"/>
</dbReference>
<evidence type="ECO:0000259" key="1">
    <source>
        <dbReference type="Pfam" id="PF15648"/>
    </source>
</evidence>
<dbReference type="EMBL" id="PDDY01000003">
    <property type="protein sequence ID" value="PEH40488.1"/>
    <property type="molecule type" value="Genomic_DNA"/>
</dbReference>
<organism evidence="2 3">
    <name type="scientific">Burkholderia gladioli</name>
    <name type="common">Pseudomonas marginata</name>
    <name type="synonym">Phytomonas marginata</name>
    <dbReference type="NCBI Taxonomy" id="28095"/>
    <lineage>
        <taxon>Bacteria</taxon>
        <taxon>Pseudomonadati</taxon>
        <taxon>Pseudomonadota</taxon>
        <taxon>Betaproteobacteria</taxon>
        <taxon>Burkholderiales</taxon>
        <taxon>Burkholderiaceae</taxon>
        <taxon>Burkholderia</taxon>
    </lineage>
</organism>
<dbReference type="RefSeq" id="WP_098153417.1">
    <property type="nucleotide sequence ID" value="NZ_PDDY01000003.1"/>
</dbReference>
<evidence type="ECO:0000313" key="2">
    <source>
        <dbReference type="EMBL" id="PEH40488.1"/>
    </source>
</evidence>
<protein>
    <recommendedName>
        <fullName evidence="1">Tox-REase-5 domain-containing protein</fullName>
    </recommendedName>
</protein>
<proteinExistence type="predicted"/>